<dbReference type="InterPro" id="IPR052514">
    <property type="entry name" value="SAM-dependent_MTase"/>
</dbReference>
<dbReference type="OrthoDB" id="7429061at2"/>
<dbReference type="NCBIfam" id="TIGR01444">
    <property type="entry name" value="fkbM_fam"/>
    <property type="match status" value="1"/>
</dbReference>
<dbReference type="SUPFAM" id="SSF53335">
    <property type="entry name" value="S-adenosyl-L-methionine-dependent methyltransferases"/>
    <property type="match status" value="1"/>
</dbReference>
<gene>
    <name evidence="2" type="ORF">GRI97_09430</name>
</gene>
<evidence type="ECO:0000313" key="3">
    <source>
        <dbReference type="Proteomes" id="UP000469430"/>
    </source>
</evidence>
<evidence type="ECO:0000313" key="2">
    <source>
        <dbReference type="EMBL" id="MXO99210.1"/>
    </source>
</evidence>
<proteinExistence type="predicted"/>
<dbReference type="RefSeq" id="WP_161390954.1">
    <property type="nucleotide sequence ID" value="NZ_JBHSCP010000001.1"/>
</dbReference>
<reference evidence="2 3" key="1">
    <citation type="submission" date="2019-12" db="EMBL/GenBank/DDBJ databases">
        <title>Genomic-based taxomic classification of the family Erythrobacteraceae.</title>
        <authorList>
            <person name="Xu L."/>
        </authorList>
    </citation>
    <scope>NUCLEOTIDE SEQUENCE [LARGE SCALE GENOMIC DNA]</scope>
    <source>
        <strain evidence="2 3">S36</strain>
    </source>
</reference>
<accession>A0A6I4TVE8</accession>
<dbReference type="GO" id="GO:0008168">
    <property type="term" value="F:methyltransferase activity"/>
    <property type="evidence" value="ECO:0007669"/>
    <property type="project" value="UniProtKB-KW"/>
</dbReference>
<keyword evidence="2" id="KW-0489">Methyltransferase</keyword>
<dbReference type="Pfam" id="PF05050">
    <property type="entry name" value="Methyltransf_21"/>
    <property type="match status" value="1"/>
</dbReference>
<protein>
    <submittedName>
        <fullName evidence="2">FkbM family methyltransferase</fullName>
    </submittedName>
</protein>
<organism evidence="2 3">
    <name type="scientific">Croceibacterium xixiisoli</name>
    <dbReference type="NCBI Taxonomy" id="1476466"/>
    <lineage>
        <taxon>Bacteria</taxon>
        <taxon>Pseudomonadati</taxon>
        <taxon>Pseudomonadota</taxon>
        <taxon>Alphaproteobacteria</taxon>
        <taxon>Sphingomonadales</taxon>
        <taxon>Erythrobacteraceae</taxon>
        <taxon>Croceibacterium</taxon>
    </lineage>
</organism>
<dbReference type="InterPro" id="IPR006342">
    <property type="entry name" value="FkbM_mtfrase"/>
</dbReference>
<dbReference type="AlphaFoldDB" id="A0A6I4TVE8"/>
<sequence length="405" mass="44612">MSVKLPISEALAHGLSRGIQTTGWEPVENPVGLGKSLRSCTFGDPLILLCGPETVGLEFLRHGWSGEVRITTDEGEHTLLLSKDDGTDVVLFQLAPRSDDFQVTIEALHVDGREEAHCEAWLLSLVFRKRPRPVGGTLPVNQHTRLVYGTWGQFLVLATDAVIPSVIVREGVWAGNDVRLFKEQVRPGDVVLDIGANFGHHSVVFSKLVGSTGLVLAIEAQWTMYQLIHANAALNRCDNIVPIHAAAGNSHGSVTMYPVSKAGEDNFGRLAINTHVLAGQDDGEEVAVYPLDTLLPGYLGDRQISFVKIDVQSYEFFVLLGMTSLLEKHRPIIFVEIAPYWMQRAGYDYTEIYGLLRAYGYQFMHSDEIAMGSDNVPDIPVDMKIEWDLLAIHPEGPNRGCKSAT</sequence>
<dbReference type="EMBL" id="WTYJ01000002">
    <property type="protein sequence ID" value="MXO99210.1"/>
    <property type="molecule type" value="Genomic_DNA"/>
</dbReference>
<dbReference type="Gene3D" id="3.40.50.150">
    <property type="entry name" value="Vaccinia Virus protein VP39"/>
    <property type="match status" value="1"/>
</dbReference>
<feature type="domain" description="Methyltransferase FkbM" evidence="1">
    <location>
        <begin position="193"/>
        <end position="363"/>
    </location>
</feature>
<dbReference type="GO" id="GO:0032259">
    <property type="term" value="P:methylation"/>
    <property type="evidence" value="ECO:0007669"/>
    <property type="project" value="UniProtKB-KW"/>
</dbReference>
<evidence type="ECO:0000259" key="1">
    <source>
        <dbReference type="Pfam" id="PF05050"/>
    </source>
</evidence>
<keyword evidence="2" id="KW-0808">Transferase</keyword>
<dbReference type="InterPro" id="IPR029063">
    <property type="entry name" value="SAM-dependent_MTases_sf"/>
</dbReference>
<comment type="caution">
    <text evidence="2">The sequence shown here is derived from an EMBL/GenBank/DDBJ whole genome shotgun (WGS) entry which is preliminary data.</text>
</comment>
<dbReference type="PANTHER" id="PTHR34203">
    <property type="entry name" value="METHYLTRANSFERASE, FKBM FAMILY PROTEIN"/>
    <property type="match status" value="1"/>
</dbReference>
<keyword evidence="3" id="KW-1185">Reference proteome</keyword>
<name>A0A6I4TVE8_9SPHN</name>
<dbReference type="Proteomes" id="UP000469430">
    <property type="component" value="Unassembled WGS sequence"/>
</dbReference>
<dbReference type="PANTHER" id="PTHR34203:SF15">
    <property type="entry name" value="SLL1173 PROTEIN"/>
    <property type="match status" value="1"/>
</dbReference>